<evidence type="ECO:0000256" key="1">
    <source>
        <dbReference type="SAM" id="Phobius"/>
    </source>
</evidence>
<gene>
    <name evidence="2" type="ORF">HCB27_11365</name>
</gene>
<protein>
    <submittedName>
        <fullName evidence="2">Type I toxin-antitoxin system Fst family toxin</fullName>
    </submittedName>
</protein>
<sequence>MLVFSDIIAPIIVGCVLSIFDYWLESRRKKTRSRR</sequence>
<evidence type="ECO:0000313" key="2">
    <source>
        <dbReference type="EMBL" id="MBC2177220.1"/>
    </source>
</evidence>
<dbReference type="AlphaFoldDB" id="A0A7X1D917"/>
<dbReference type="Proteomes" id="UP000541735">
    <property type="component" value="Unassembled WGS sequence"/>
</dbReference>
<feature type="transmembrane region" description="Helical" evidence="1">
    <location>
        <begin position="6"/>
        <end position="24"/>
    </location>
</feature>
<reference evidence="2 3" key="1">
    <citation type="submission" date="2020-03" db="EMBL/GenBank/DDBJ databases">
        <title>Soil Listeria distribution.</title>
        <authorList>
            <person name="Liao J."/>
            <person name="Wiedmann M."/>
        </authorList>
    </citation>
    <scope>NUCLEOTIDE SEQUENCE [LARGE SCALE GENOMIC DNA]</scope>
    <source>
        <strain evidence="2 3">FSL L7-0259</strain>
    </source>
</reference>
<evidence type="ECO:0000313" key="3">
    <source>
        <dbReference type="Proteomes" id="UP000541735"/>
    </source>
</evidence>
<dbReference type="NCBIfam" id="NF033608">
    <property type="entry name" value="type_I_tox_Fst"/>
    <property type="match status" value="1"/>
</dbReference>
<keyword evidence="1" id="KW-0472">Membrane</keyword>
<comment type="caution">
    <text evidence="2">The sequence shown here is derived from an EMBL/GenBank/DDBJ whole genome shotgun (WGS) entry which is preliminary data.</text>
</comment>
<keyword evidence="1" id="KW-0812">Transmembrane</keyword>
<keyword evidence="1" id="KW-1133">Transmembrane helix</keyword>
<dbReference type="EMBL" id="JAARYD010000005">
    <property type="protein sequence ID" value="MBC2177220.1"/>
    <property type="molecule type" value="Genomic_DNA"/>
</dbReference>
<dbReference type="RefSeq" id="WP_185549107.1">
    <property type="nucleotide sequence ID" value="NZ_JAARYD010000005.1"/>
</dbReference>
<name>A0A7X1D917_9LIST</name>
<accession>A0A7X1D917</accession>
<organism evidence="2 3">
    <name type="scientific">Listeria booriae</name>
    <dbReference type="NCBI Taxonomy" id="1552123"/>
    <lineage>
        <taxon>Bacteria</taxon>
        <taxon>Bacillati</taxon>
        <taxon>Bacillota</taxon>
        <taxon>Bacilli</taxon>
        <taxon>Bacillales</taxon>
        <taxon>Listeriaceae</taxon>
        <taxon>Listeria</taxon>
    </lineage>
</organism>
<proteinExistence type="predicted"/>